<dbReference type="Proteomes" id="UP000600101">
    <property type="component" value="Unassembled WGS sequence"/>
</dbReference>
<name>A0A9X0R1U5_9PROT</name>
<dbReference type="InterPro" id="IPR005064">
    <property type="entry name" value="BUG"/>
</dbReference>
<reference evidence="2" key="1">
    <citation type="submission" date="2020-08" db="EMBL/GenBank/DDBJ databases">
        <authorList>
            <person name="Hu Y."/>
            <person name="Nguyen S.V."/>
            <person name="Li F."/>
            <person name="Fanning S."/>
        </authorList>
    </citation>
    <scope>NUCLEOTIDE SEQUENCE</scope>
    <source>
        <strain evidence="2">SYSU D8009</strain>
    </source>
</reference>
<dbReference type="Pfam" id="PF03401">
    <property type="entry name" value="TctC"/>
    <property type="match status" value="1"/>
</dbReference>
<dbReference type="Gene3D" id="3.40.190.150">
    <property type="entry name" value="Bordetella uptake gene, domain 1"/>
    <property type="match status" value="1"/>
</dbReference>
<evidence type="ECO:0000313" key="2">
    <source>
        <dbReference type="EMBL" id="MBC4017986.1"/>
    </source>
</evidence>
<evidence type="ECO:0000256" key="1">
    <source>
        <dbReference type="ARBA" id="ARBA00006987"/>
    </source>
</evidence>
<proteinExistence type="inferred from homology"/>
<dbReference type="Gene3D" id="3.40.190.10">
    <property type="entry name" value="Periplasmic binding protein-like II"/>
    <property type="match status" value="1"/>
</dbReference>
<sequence length="227" mass="23722">MVVAPLVLKNAGYEALRDFTPIALLQSYGLYLIVNPGLPVRDVPGLIAWLKANPGRANYTSPGTGSGGHLATAMMLHHAGATAQHVSFGGTVAGLLAIARGDAHFALDSVGNAQGLVEEGRLRGLAVTGRARNPRVPDLPTLGEVGFPDFQHEIWMGLFAPAGLPQAILAPLSEATETCLADPEVRARLTRLTFTPGGGGPAVLASRIVEETPLWAEAARIANVRSE</sequence>
<accession>A0A9X0R1U5</accession>
<dbReference type="InterPro" id="IPR042100">
    <property type="entry name" value="Bug_dom1"/>
</dbReference>
<dbReference type="PANTHER" id="PTHR42928">
    <property type="entry name" value="TRICARBOXYLATE-BINDING PROTEIN"/>
    <property type="match status" value="1"/>
</dbReference>
<comment type="caution">
    <text evidence="2">The sequence shown here is derived from an EMBL/GenBank/DDBJ whole genome shotgun (WGS) entry which is preliminary data.</text>
</comment>
<dbReference type="AlphaFoldDB" id="A0A9X0R1U5"/>
<gene>
    <name evidence="2" type="ORF">H7965_22040</name>
</gene>
<keyword evidence="3" id="KW-1185">Reference proteome</keyword>
<dbReference type="SUPFAM" id="SSF53850">
    <property type="entry name" value="Periplasmic binding protein-like II"/>
    <property type="match status" value="1"/>
</dbReference>
<comment type="similarity">
    <text evidence="1">Belongs to the UPF0065 (bug) family.</text>
</comment>
<dbReference type="PANTHER" id="PTHR42928:SF5">
    <property type="entry name" value="BLR1237 PROTEIN"/>
    <property type="match status" value="1"/>
</dbReference>
<evidence type="ECO:0000313" key="3">
    <source>
        <dbReference type="Proteomes" id="UP000600101"/>
    </source>
</evidence>
<protein>
    <submittedName>
        <fullName evidence="2">Tripartite tricarboxylate transporter substrate binding protein</fullName>
    </submittedName>
</protein>
<dbReference type="CDD" id="cd07012">
    <property type="entry name" value="PBP2_Bug_TTT"/>
    <property type="match status" value="1"/>
</dbReference>
<dbReference type="EMBL" id="JACOMF010000039">
    <property type="protein sequence ID" value="MBC4017986.1"/>
    <property type="molecule type" value="Genomic_DNA"/>
</dbReference>
<organism evidence="2 3">
    <name type="scientific">Siccirubricoccus deserti</name>
    <dbReference type="NCBI Taxonomy" id="2013562"/>
    <lineage>
        <taxon>Bacteria</taxon>
        <taxon>Pseudomonadati</taxon>
        <taxon>Pseudomonadota</taxon>
        <taxon>Alphaproteobacteria</taxon>
        <taxon>Acetobacterales</taxon>
        <taxon>Roseomonadaceae</taxon>
        <taxon>Siccirubricoccus</taxon>
    </lineage>
</organism>